<keyword evidence="2" id="KW-1133">Transmembrane helix</keyword>
<dbReference type="InterPro" id="IPR002823">
    <property type="entry name" value="DUF112_TM"/>
</dbReference>
<dbReference type="PANTHER" id="PTHR35342">
    <property type="entry name" value="TRICARBOXYLIC TRANSPORT PROTEIN"/>
    <property type="match status" value="1"/>
</dbReference>
<feature type="transmembrane region" description="Helical" evidence="2">
    <location>
        <begin position="476"/>
        <end position="493"/>
    </location>
</feature>
<keyword evidence="2" id="KW-0472">Membrane</keyword>
<dbReference type="OrthoDB" id="9781349at2"/>
<proteinExistence type="predicted"/>
<protein>
    <recommendedName>
        <fullName evidence="3">DUF112 domain-containing protein</fullName>
    </recommendedName>
</protein>
<feature type="transmembrane region" description="Helical" evidence="2">
    <location>
        <begin position="24"/>
        <end position="54"/>
    </location>
</feature>
<feature type="transmembrane region" description="Helical" evidence="2">
    <location>
        <begin position="396"/>
        <end position="413"/>
    </location>
</feature>
<feature type="transmembrane region" description="Helical" evidence="2">
    <location>
        <begin position="66"/>
        <end position="89"/>
    </location>
</feature>
<evidence type="ECO:0000313" key="5">
    <source>
        <dbReference type="Proteomes" id="UP000294894"/>
    </source>
</evidence>
<evidence type="ECO:0000313" key="4">
    <source>
        <dbReference type="EMBL" id="QBR92806.1"/>
    </source>
</evidence>
<feature type="transmembrane region" description="Helical" evidence="2">
    <location>
        <begin position="171"/>
        <end position="189"/>
    </location>
</feature>
<feature type="compositionally biased region" description="Basic and acidic residues" evidence="1">
    <location>
        <begin position="526"/>
        <end position="535"/>
    </location>
</feature>
<feature type="transmembrane region" description="Helical" evidence="2">
    <location>
        <begin position="321"/>
        <end position="345"/>
    </location>
</feature>
<keyword evidence="2" id="KW-0812">Transmembrane</keyword>
<evidence type="ECO:0000256" key="2">
    <source>
        <dbReference type="SAM" id="Phobius"/>
    </source>
</evidence>
<feature type="transmembrane region" description="Helical" evidence="2">
    <location>
        <begin position="114"/>
        <end position="136"/>
    </location>
</feature>
<feature type="domain" description="DUF112" evidence="3">
    <location>
        <begin position="27"/>
        <end position="445"/>
    </location>
</feature>
<dbReference type="Proteomes" id="UP000294894">
    <property type="component" value="Chromosome"/>
</dbReference>
<reference evidence="4 5" key="1">
    <citation type="submission" date="2019-03" db="EMBL/GenBank/DDBJ databases">
        <title>Three New Species of Nocardioides, Nocardioides euryhalodurans sp. nov., Nocardioides seonyuensis sp. nov. and Nocardioides eburneoflavus sp. nov., Iolated from Soil.</title>
        <authorList>
            <person name="Roh S.G."/>
            <person name="Lee C."/>
            <person name="Kim M.-K."/>
            <person name="Kim S.B."/>
        </authorList>
    </citation>
    <scope>NUCLEOTIDE SEQUENCE [LARGE SCALE GENOMIC DNA]</scope>
    <source>
        <strain evidence="4 5">MMS17-SY117</strain>
    </source>
</reference>
<dbReference type="KEGG" id="noy:EXE57_11365"/>
<sequence>MPGVSLVETLSGVLDAFSSFDATLWAVLVVGVVAGLLVGVLPGLTFVMGVLLLLPLTYGMGAESGVALMLAVYVAGTYGGAITSILLHVPGEPNHVPLLWDGHTMARQGRAAEALGWAAVAALAGGLVSWLVLAFVSEPISRLALNLGQPEYFLVVLIGLTSVLVLTDDSVRRSLMALVVGMLIATVGVDDVYGSVRFSFGSDLLRDGIDYLPVMIGVYAVTHVLVRFGARFAADEEAQPTRVRTVVPGPGAIWRRRGSLTRGVTLGSLIGTVPGAGATVASFLAYGVERQVSRDRHTLGRGNPDGVIAPQAASTATVGGALVPMLVLGIPGSAATAVILGALLLHDVQPGPQIFQTQPELVYTIIAALLVSVLLMFVLGLLTAGPMVRLLRVPEAYVAVLIVLFAYIGAFAIRNTLSDVWIMAGFAVLGLLLERYGFPLAPLVLGAILGPLAERYLTTTLIASDNDPSVFLTRPLSAALLALWVGLVVLLSVRALRASRASRGGAPDHPGQTPGAEPGANPGTDPQHHEENTRA</sequence>
<keyword evidence="5" id="KW-1185">Reference proteome</keyword>
<feature type="transmembrane region" description="Helical" evidence="2">
    <location>
        <begin position="143"/>
        <end position="165"/>
    </location>
</feature>
<evidence type="ECO:0000256" key="1">
    <source>
        <dbReference type="SAM" id="MobiDB-lite"/>
    </source>
</evidence>
<dbReference type="PANTHER" id="PTHR35342:SF5">
    <property type="entry name" value="TRICARBOXYLIC TRANSPORT PROTEIN"/>
    <property type="match status" value="1"/>
</dbReference>
<feature type="transmembrane region" description="Helical" evidence="2">
    <location>
        <begin position="361"/>
        <end position="384"/>
    </location>
</feature>
<feature type="region of interest" description="Disordered" evidence="1">
    <location>
        <begin position="502"/>
        <end position="535"/>
    </location>
</feature>
<gene>
    <name evidence="4" type="ORF">EXE57_11365</name>
</gene>
<dbReference type="Pfam" id="PF01970">
    <property type="entry name" value="TctA"/>
    <property type="match status" value="1"/>
</dbReference>
<accession>A0A4P7GL46</accession>
<organism evidence="4 5">
    <name type="scientific">Nocardioides euryhalodurans</name>
    <dbReference type="NCBI Taxonomy" id="2518370"/>
    <lineage>
        <taxon>Bacteria</taxon>
        <taxon>Bacillati</taxon>
        <taxon>Actinomycetota</taxon>
        <taxon>Actinomycetes</taxon>
        <taxon>Propionibacteriales</taxon>
        <taxon>Nocardioidaceae</taxon>
        <taxon>Nocardioides</taxon>
    </lineage>
</organism>
<dbReference type="AlphaFoldDB" id="A0A4P7GL46"/>
<dbReference type="EMBL" id="CP038267">
    <property type="protein sequence ID" value="QBR92806.1"/>
    <property type="molecule type" value="Genomic_DNA"/>
</dbReference>
<feature type="transmembrane region" description="Helical" evidence="2">
    <location>
        <begin position="264"/>
        <end position="286"/>
    </location>
</feature>
<evidence type="ECO:0000259" key="3">
    <source>
        <dbReference type="Pfam" id="PF01970"/>
    </source>
</evidence>
<name>A0A4P7GL46_9ACTN</name>